<dbReference type="Proteomes" id="UP001218188">
    <property type="component" value="Unassembled WGS sequence"/>
</dbReference>
<comment type="caution">
    <text evidence="3">The sequence shown here is derived from an EMBL/GenBank/DDBJ whole genome shotgun (WGS) entry which is preliminary data.</text>
</comment>
<evidence type="ECO:0008006" key="5">
    <source>
        <dbReference type="Google" id="ProtNLM"/>
    </source>
</evidence>
<dbReference type="AlphaFoldDB" id="A0AAD6T4A1"/>
<sequence length="643" mass="71847">MPSIRAFIQELFILVCLELTVRDLLSLRRATHAKLLWMKLLRDLALSARHVLPPHLKPLATLNQPQLETLVVRAHRLADAWHGLGKPMPPVTFWRLDTKPHLPISWLRLVAGTWLFVASSDDEVSKISCWDLSLLFQGYAEPIAEAYLPGPVETARLEVQEAGVVFALGIGLPSPSVHVISFSHHSHSPYFTELCRIEGSSHVLMLQGRFIACALRKDAIALHIIDWAANTLHNLPPVPDSPETRCAPHLLVLWNDLIVAVRQTSLELYTLPSKTRGPVFIKSVPTIIDIWEAVVLDPLSSASPSPLRLLRHDKRQCAMRPCSPRQSALSQSRKTALVPPHHRGRRPPRILARSPPQPLPFQRHRRFPANLSMAIDRPPSDSAPAPPVTWLTPAAHHPAVWAFAALDFDAALGYTVCGNAFGELALYDHVGSHPLTCCGVVQDPISRDDTPPLPLSPEPIPLYLQPLPNMLCRSNNVDPTRVFRLVPGWSDDTLKLNRRIWHTDWAAARYGWTCWLGNPGDLRWELTHAFHFPATISLQAYTLGEFDVCDDTYLLLRSGGRYLVHTATAEGALRSFPLGPLPEPFAVRAAAHQPCMRPTALTVAAVYRSLMGQPRPNVFLLPENRQQVVLRSRLSLYMLDSFE</sequence>
<proteinExistence type="predicted"/>
<feature type="signal peptide" evidence="2">
    <location>
        <begin position="1"/>
        <end position="22"/>
    </location>
</feature>
<evidence type="ECO:0000313" key="3">
    <source>
        <dbReference type="EMBL" id="KAJ7038942.1"/>
    </source>
</evidence>
<gene>
    <name evidence="3" type="ORF">C8F04DRAFT_1321592</name>
</gene>
<keyword evidence="4" id="KW-1185">Reference proteome</keyword>
<feature type="chain" id="PRO_5041926141" description="F-box domain-containing protein" evidence="2">
    <location>
        <begin position="23"/>
        <end position="643"/>
    </location>
</feature>
<evidence type="ECO:0000313" key="4">
    <source>
        <dbReference type="Proteomes" id="UP001218188"/>
    </source>
</evidence>
<organism evidence="3 4">
    <name type="scientific">Mycena alexandri</name>
    <dbReference type="NCBI Taxonomy" id="1745969"/>
    <lineage>
        <taxon>Eukaryota</taxon>
        <taxon>Fungi</taxon>
        <taxon>Dikarya</taxon>
        <taxon>Basidiomycota</taxon>
        <taxon>Agaricomycotina</taxon>
        <taxon>Agaricomycetes</taxon>
        <taxon>Agaricomycetidae</taxon>
        <taxon>Agaricales</taxon>
        <taxon>Marasmiineae</taxon>
        <taxon>Mycenaceae</taxon>
        <taxon>Mycena</taxon>
    </lineage>
</organism>
<name>A0AAD6T4A1_9AGAR</name>
<keyword evidence="2" id="KW-0732">Signal</keyword>
<dbReference type="EMBL" id="JARJCM010000029">
    <property type="protein sequence ID" value="KAJ7038942.1"/>
    <property type="molecule type" value="Genomic_DNA"/>
</dbReference>
<accession>A0AAD6T4A1</accession>
<evidence type="ECO:0000256" key="2">
    <source>
        <dbReference type="SAM" id="SignalP"/>
    </source>
</evidence>
<feature type="compositionally biased region" description="Polar residues" evidence="1">
    <location>
        <begin position="324"/>
        <end position="334"/>
    </location>
</feature>
<protein>
    <recommendedName>
        <fullName evidence="5">F-box domain-containing protein</fullName>
    </recommendedName>
</protein>
<evidence type="ECO:0000256" key="1">
    <source>
        <dbReference type="SAM" id="MobiDB-lite"/>
    </source>
</evidence>
<feature type="region of interest" description="Disordered" evidence="1">
    <location>
        <begin position="321"/>
        <end position="357"/>
    </location>
</feature>
<reference evidence="3" key="1">
    <citation type="submission" date="2023-03" db="EMBL/GenBank/DDBJ databases">
        <title>Massive genome expansion in bonnet fungi (Mycena s.s.) driven by repeated elements and novel gene families across ecological guilds.</title>
        <authorList>
            <consortium name="Lawrence Berkeley National Laboratory"/>
            <person name="Harder C.B."/>
            <person name="Miyauchi S."/>
            <person name="Viragh M."/>
            <person name="Kuo A."/>
            <person name="Thoen E."/>
            <person name="Andreopoulos B."/>
            <person name="Lu D."/>
            <person name="Skrede I."/>
            <person name="Drula E."/>
            <person name="Henrissat B."/>
            <person name="Morin E."/>
            <person name="Kohler A."/>
            <person name="Barry K."/>
            <person name="LaButti K."/>
            <person name="Morin E."/>
            <person name="Salamov A."/>
            <person name="Lipzen A."/>
            <person name="Mereny Z."/>
            <person name="Hegedus B."/>
            <person name="Baldrian P."/>
            <person name="Stursova M."/>
            <person name="Weitz H."/>
            <person name="Taylor A."/>
            <person name="Grigoriev I.V."/>
            <person name="Nagy L.G."/>
            <person name="Martin F."/>
            <person name="Kauserud H."/>
        </authorList>
    </citation>
    <scope>NUCLEOTIDE SEQUENCE</scope>
    <source>
        <strain evidence="3">CBHHK200</strain>
    </source>
</reference>